<name>A0A368Z456_9RHOB</name>
<dbReference type="OrthoDB" id="9805576at2"/>
<dbReference type="Proteomes" id="UP000253345">
    <property type="component" value="Unassembled WGS sequence"/>
</dbReference>
<accession>A0A368Z456</accession>
<evidence type="ECO:0000259" key="6">
    <source>
        <dbReference type="Pfam" id="PF02782"/>
    </source>
</evidence>
<keyword evidence="8" id="KW-1185">Reference proteome</keyword>
<sequence>MGVTVAIDIGTGSTRAALMGADGRVLFVAAREYRQITPAFGWSEQRPADWWAAACATLHEVAGHARDHGHEIAALCACGQMHGTVLVDADGNPTREAVPLWNDKRTLPQVQAFEAVEDIAAWLPVTANPPTPAWPAFKLQWLRDNDPAAWARTASVMMPKDYVNLRLTGERAMDWTDAACSFLIDAQTGQWSERVFQRLGLDPAIMTPIRRPSEILGHVTRAAAAETGLPAGLPVLVGGADYPVALLGSGVCRPGLASEVAGTSSILTLVSERPVLDPEISNVGTTEGNWGAFVLLEAGGDSARWARRAFHDDALGYGDILQAAEGAAAGSQSLFFLPFLVGERLGAHRNSRAQFFGLTARHGLPQMHRAVLEGVGFAVNRHLRIMERATGTRPEVLIASGGGARADLWLRIKASIYGRPILIPAEPECGLVGCAILSAVATGAASDLAGAAARLVRHEREVLPDPRWQELYSRMQPVFDRLYHAAQEFYDDLDDLDAAGA</sequence>
<keyword evidence="2 4" id="KW-0808">Transferase</keyword>
<dbReference type="RefSeq" id="WP_114348300.1">
    <property type="nucleotide sequence ID" value="NZ_QPJL01000003.1"/>
</dbReference>
<comment type="caution">
    <text evidence="7">The sequence shown here is derived from an EMBL/GenBank/DDBJ whole genome shotgun (WGS) entry which is preliminary data.</text>
</comment>
<evidence type="ECO:0000313" key="8">
    <source>
        <dbReference type="Proteomes" id="UP000253345"/>
    </source>
</evidence>
<evidence type="ECO:0000256" key="4">
    <source>
        <dbReference type="RuleBase" id="RU003733"/>
    </source>
</evidence>
<dbReference type="CDD" id="cd07808">
    <property type="entry name" value="ASKHA_NBD_FGGY_EcXK-like"/>
    <property type="match status" value="1"/>
</dbReference>
<evidence type="ECO:0000256" key="1">
    <source>
        <dbReference type="ARBA" id="ARBA00009156"/>
    </source>
</evidence>
<evidence type="ECO:0000259" key="5">
    <source>
        <dbReference type="Pfam" id="PF00370"/>
    </source>
</evidence>
<gene>
    <name evidence="7" type="ORF">DFP89_103244</name>
</gene>
<dbReference type="PANTHER" id="PTHR43095">
    <property type="entry name" value="SUGAR KINASE"/>
    <property type="match status" value="1"/>
</dbReference>
<evidence type="ECO:0000313" key="7">
    <source>
        <dbReference type="EMBL" id="RCW87240.1"/>
    </source>
</evidence>
<dbReference type="InterPro" id="IPR018485">
    <property type="entry name" value="FGGY_C"/>
</dbReference>
<evidence type="ECO:0008006" key="9">
    <source>
        <dbReference type="Google" id="ProtNLM"/>
    </source>
</evidence>
<dbReference type="InterPro" id="IPR018483">
    <property type="entry name" value="Carb_kinase_FGGY_CS"/>
</dbReference>
<dbReference type="EMBL" id="QPJL01000003">
    <property type="protein sequence ID" value="RCW87240.1"/>
    <property type="molecule type" value="Genomic_DNA"/>
</dbReference>
<organism evidence="7 8">
    <name type="scientific">Paracoccus lutimaris</name>
    <dbReference type="NCBI Taxonomy" id="1490030"/>
    <lineage>
        <taxon>Bacteria</taxon>
        <taxon>Pseudomonadati</taxon>
        <taxon>Pseudomonadota</taxon>
        <taxon>Alphaproteobacteria</taxon>
        <taxon>Rhodobacterales</taxon>
        <taxon>Paracoccaceae</taxon>
        <taxon>Paracoccus</taxon>
    </lineage>
</organism>
<dbReference type="PIRSF" id="PIRSF000538">
    <property type="entry name" value="GlpK"/>
    <property type="match status" value="1"/>
</dbReference>
<dbReference type="Gene3D" id="3.30.420.40">
    <property type="match status" value="2"/>
</dbReference>
<dbReference type="InterPro" id="IPR043129">
    <property type="entry name" value="ATPase_NBD"/>
</dbReference>
<feature type="domain" description="Carbohydrate kinase FGGY C-terminal" evidence="6">
    <location>
        <begin position="260"/>
        <end position="441"/>
    </location>
</feature>
<proteinExistence type="inferred from homology"/>
<comment type="similarity">
    <text evidence="1 4">Belongs to the FGGY kinase family.</text>
</comment>
<reference evidence="7 8" key="1">
    <citation type="submission" date="2018-07" db="EMBL/GenBank/DDBJ databases">
        <title>Genomic Encyclopedia of Type Strains, Phase III (KMG-III): the genomes of soil and plant-associated and newly described type strains.</title>
        <authorList>
            <person name="Whitman W."/>
        </authorList>
    </citation>
    <scope>NUCLEOTIDE SEQUENCE [LARGE SCALE GENOMIC DNA]</scope>
    <source>
        <strain evidence="7 8">CECT 8525</strain>
    </source>
</reference>
<dbReference type="PROSITE" id="PS00445">
    <property type="entry name" value="FGGY_KINASES_2"/>
    <property type="match status" value="1"/>
</dbReference>
<feature type="domain" description="Carbohydrate kinase FGGY N-terminal" evidence="5">
    <location>
        <begin position="4"/>
        <end position="248"/>
    </location>
</feature>
<dbReference type="GO" id="GO:0016773">
    <property type="term" value="F:phosphotransferase activity, alcohol group as acceptor"/>
    <property type="evidence" value="ECO:0007669"/>
    <property type="project" value="InterPro"/>
</dbReference>
<dbReference type="GO" id="GO:0005975">
    <property type="term" value="P:carbohydrate metabolic process"/>
    <property type="evidence" value="ECO:0007669"/>
    <property type="project" value="InterPro"/>
</dbReference>
<dbReference type="GO" id="GO:0016301">
    <property type="term" value="F:kinase activity"/>
    <property type="evidence" value="ECO:0007669"/>
    <property type="project" value="UniProtKB-KW"/>
</dbReference>
<protein>
    <recommendedName>
        <fullName evidence="9">Xylulokinase</fullName>
    </recommendedName>
</protein>
<evidence type="ECO:0000256" key="3">
    <source>
        <dbReference type="ARBA" id="ARBA00022777"/>
    </source>
</evidence>
<dbReference type="PANTHER" id="PTHR43095:SF5">
    <property type="entry name" value="XYLULOSE KINASE"/>
    <property type="match status" value="1"/>
</dbReference>
<keyword evidence="3 4" id="KW-0418">Kinase</keyword>
<dbReference type="InterPro" id="IPR000577">
    <property type="entry name" value="Carb_kinase_FGGY"/>
</dbReference>
<dbReference type="SUPFAM" id="SSF53067">
    <property type="entry name" value="Actin-like ATPase domain"/>
    <property type="match status" value="2"/>
</dbReference>
<dbReference type="InterPro" id="IPR050406">
    <property type="entry name" value="FGGY_Carb_Kinase"/>
</dbReference>
<evidence type="ECO:0000256" key="2">
    <source>
        <dbReference type="ARBA" id="ARBA00022679"/>
    </source>
</evidence>
<dbReference type="InterPro" id="IPR018484">
    <property type="entry name" value="FGGY_N"/>
</dbReference>
<dbReference type="Pfam" id="PF00370">
    <property type="entry name" value="FGGY_N"/>
    <property type="match status" value="1"/>
</dbReference>
<dbReference type="Pfam" id="PF02782">
    <property type="entry name" value="FGGY_C"/>
    <property type="match status" value="1"/>
</dbReference>
<dbReference type="AlphaFoldDB" id="A0A368Z456"/>